<dbReference type="PANTHER" id="PTHR43071:SF2">
    <property type="entry name" value="2-AMINO-4-HYDROXY-6-HYDROXYMETHYLDIHYDROPTERIDINE PYROPHOSPHOKINASE"/>
    <property type="match status" value="1"/>
</dbReference>
<keyword evidence="6" id="KW-0067">ATP-binding</keyword>
<evidence type="ECO:0000256" key="7">
    <source>
        <dbReference type="ARBA" id="ARBA00022909"/>
    </source>
</evidence>
<dbReference type="eggNOG" id="COG0801">
    <property type="taxonomic scope" value="Bacteria"/>
</dbReference>
<sequence length="168" mass="18713">MTQTYLGIGTNIERDKHARAAIIELQRLGSNLQVSTIYSCPATGFDGAEFYNFVVGLDTDLALPEFCHRLRALELAYGRPLNAQKKQDRTLDIDILLFGDVQSAQAPQIPRKDIVKFNFVLQPLYELCPELIVPGDGRCIGQIWQQEFLSIGGMSNLTATSLHLSDDN</sequence>
<evidence type="ECO:0000313" key="9">
    <source>
        <dbReference type="EMBL" id="GAD89756.1"/>
    </source>
</evidence>
<dbReference type="NCBIfam" id="TIGR01498">
    <property type="entry name" value="folK"/>
    <property type="match status" value="1"/>
</dbReference>
<keyword evidence="5 9" id="KW-0418">Kinase</keyword>
<reference evidence="9 10" key="1">
    <citation type="submission" date="2013-11" db="EMBL/GenBank/DDBJ databases">
        <title>Whole genome shotgun sequence of Vibrio halioticoli NBRC 102217.</title>
        <authorList>
            <person name="Isaki S."/>
            <person name="Kimura A."/>
            <person name="Ohji S."/>
            <person name="Hosoyama A."/>
            <person name="Fujita N."/>
            <person name="Hashimoto M."/>
            <person name="Hosoyama Y."/>
            <person name="Yamazoe A."/>
        </authorList>
    </citation>
    <scope>NUCLEOTIDE SEQUENCE [LARGE SCALE GENOMIC DNA]</scope>
    <source>
        <strain evidence="9 10">NBRC 102217</strain>
    </source>
</reference>
<dbReference type="GO" id="GO:0046656">
    <property type="term" value="P:folic acid biosynthetic process"/>
    <property type="evidence" value="ECO:0007669"/>
    <property type="project" value="UniProtKB-KW"/>
</dbReference>
<evidence type="ECO:0000256" key="1">
    <source>
        <dbReference type="ARBA" id="ARBA00005051"/>
    </source>
</evidence>
<evidence type="ECO:0000256" key="5">
    <source>
        <dbReference type="ARBA" id="ARBA00022777"/>
    </source>
</evidence>
<protein>
    <recommendedName>
        <fullName evidence="2">2-amino-4-hydroxy-6-hydroxymethyldihydropteridine diphosphokinase</fullName>
        <ecNumber evidence="2">2.7.6.3</ecNumber>
    </recommendedName>
</protein>
<dbReference type="InterPro" id="IPR035907">
    <property type="entry name" value="Hppk_sf"/>
</dbReference>
<comment type="caution">
    <text evidence="9">The sequence shown here is derived from an EMBL/GenBank/DDBJ whole genome shotgun (WGS) entry which is preliminary data.</text>
</comment>
<evidence type="ECO:0000313" key="10">
    <source>
        <dbReference type="Proteomes" id="UP000017800"/>
    </source>
</evidence>
<proteinExistence type="predicted"/>
<dbReference type="GO" id="GO:0016301">
    <property type="term" value="F:kinase activity"/>
    <property type="evidence" value="ECO:0007669"/>
    <property type="project" value="UniProtKB-KW"/>
</dbReference>
<evidence type="ECO:0000256" key="4">
    <source>
        <dbReference type="ARBA" id="ARBA00022741"/>
    </source>
</evidence>
<keyword evidence="4" id="KW-0547">Nucleotide-binding</keyword>
<dbReference type="GO" id="GO:0003848">
    <property type="term" value="F:2-amino-4-hydroxy-6-hydroxymethyldihydropteridine diphosphokinase activity"/>
    <property type="evidence" value="ECO:0007669"/>
    <property type="project" value="UniProtKB-EC"/>
</dbReference>
<dbReference type="RefSeq" id="WP_023404118.1">
    <property type="nucleotide sequence ID" value="NZ_BAUJ01000027.1"/>
</dbReference>
<dbReference type="UniPathway" id="UPA00077">
    <property type="reaction ID" value="UER00155"/>
</dbReference>
<gene>
    <name evidence="9" type="ORF">VHA01S_027_00120</name>
</gene>
<dbReference type="GO" id="GO:0046654">
    <property type="term" value="P:tetrahydrofolate biosynthetic process"/>
    <property type="evidence" value="ECO:0007669"/>
    <property type="project" value="UniProtKB-UniPathway"/>
</dbReference>
<dbReference type="CDD" id="cd00483">
    <property type="entry name" value="HPPK"/>
    <property type="match status" value="1"/>
</dbReference>
<dbReference type="SUPFAM" id="SSF55083">
    <property type="entry name" value="6-hydroxymethyl-7,8-dihydropterin pyrophosphokinase, HPPK"/>
    <property type="match status" value="1"/>
</dbReference>
<feature type="domain" description="7,8-dihydro-6-hydroxymethylpterin-pyrophosphokinase" evidence="8">
    <location>
        <begin position="5"/>
        <end position="129"/>
    </location>
</feature>
<evidence type="ECO:0000256" key="2">
    <source>
        <dbReference type="ARBA" id="ARBA00013253"/>
    </source>
</evidence>
<dbReference type="GO" id="GO:0005524">
    <property type="term" value="F:ATP binding"/>
    <property type="evidence" value="ECO:0007669"/>
    <property type="project" value="UniProtKB-KW"/>
</dbReference>
<evidence type="ECO:0000256" key="3">
    <source>
        <dbReference type="ARBA" id="ARBA00022679"/>
    </source>
</evidence>
<organism evidence="9 10">
    <name type="scientific">Vibrio halioticoli NBRC 102217</name>
    <dbReference type="NCBI Taxonomy" id="1219072"/>
    <lineage>
        <taxon>Bacteria</taxon>
        <taxon>Pseudomonadati</taxon>
        <taxon>Pseudomonadota</taxon>
        <taxon>Gammaproteobacteria</taxon>
        <taxon>Vibrionales</taxon>
        <taxon>Vibrionaceae</taxon>
        <taxon>Vibrio</taxon>
    </lineage>
</organism>
<accession>V5FIX0</accession>
<dbReference type="InterPro" id="IPR000550">
    <property type="entry name" value="Hppk"/>
</dbReference>
<dbReference type="PANTHER" id="PTHR43071">
    <property type="entry name" value="2-AMINO-4-HYDROXY-6-HYDROXYMETHYLDIHYDROPTERIDINE PYROPHOSPHOKINASE"/>
    <property type="match status" value="1"/>
</dbReference>
<dbReference type="EMBL" id="BAUJ01000027">
    <property type="protein sequence ID" value="GAD89756.1"/>
    <property type="molecule type" value="Genomic_DNA"/>
</dbReference>
<name>V5FIX0_9VIBR</name>
<keyword evidence="7" id="KW-0289">Folate biosynthesis</keyword>
<dbReference type="Proteomes" id="UP000017800">
    <property type="component" value="Unassembled WGS sequence"/>
</dbReference>
<dbReference type="OrthoDB" id="9790168at2"/>
<dbReference type="AlphaFoldDB" id="V5FIX0"/>
<keyword evidence="3" id="KW-0808">Transferase</keyword>
<comment type="pathway">
    <text evidence="1">Cofactor biosynthesis; tetrahydrofolate biosynthesis; 2-amino-4-hydroxy-6-hydroxymethyl-7,8-dihydropteridine diphosphate from 7,8-dihydroneopterin triphosphate: step 4/4.</text>
</comment>
<keyword evidence="10" id="KW-1185">Reference proteome</keyword>
<evidence type="ECO:0000256" key="6">
    <source>
        <dbReference type="ARBA" id="ARBA00022840"/>
    </source>
</evidence>
<dbReference type="Pfam" id="PF01288">
    <property type="entry name" value="HPPK"/>
    <property type="match status" value="1"/>
</dbReference>
<dbReference type="Gene3D" id="3.30.70.560">
    <property type="entry name" value="7,8-Dihydro-6-hydroxymethylpterin-pyrophosphokinase HPPK"/>
    <property type="match status" value="1"/>
</dbReference>
<evidence type="ECO:0000259" key="8">
    <source>
        <dbReference type="Pfam" id="PF01288"/>
    </source>
</evidence>
<dbReference type="EC" id="2.7.6.3" evidence="2"/>